<dbReference type="HOGENOM" id="CLU_394736_0_0_10"/>
<dbReference type="Proteomes" id="UP000009049">
    <property type="component" value="Chromosome"/>
</dbReference>
<dbReference type="InterPro" id="IPR027268">
    <property type="entry name" value="Peptidase_M4/M1_CTD_sf"/>
</dbReference>
<evidence type="ECO:0000256" key="6">
    <source>
        <dbReference type="ARBA" id="ARBA00022438"/>
    </source>
</evidence>
<dbReference type="SUPFAM" id="SSF63737">
    <property type="entry name" value="Leukotriene A4 hydrolase N-terminal domain"/>
    <property type="match status" value="1"/>
</dbReference>
<dbReference type="GO" id="GO:0042277">
    <property type="term" value="F:peptide binding"/>
    <property type="evidence" value="ECO:0007669"/>
    <property type="project" value="TreeGrafter"/>
</dbReference>
<dbReference type="PRINTS" id="PR00756">
    <property type="entry name" value="ALADIPTASE"/>
</dbReference>
<dbReference type="PANTHER" id="PTHR11533:SF174">
    <property type="entry name" value="PUROMYCIN-SENSITIVE AMINOPEPTIDASE-RELATED"/>
    <property type="match status" value="1"/>
</dbReference>
<evidence type="ECO:0000256" key="7">
    <source>
        <dbReference type="ARBA" id="ARBA00022670"/>
    </source>
</evidence>
<dbReference type="Pfam" id="PF17900">
    <property type="entry name" value="Peptidase_M1_N"/>
    <property type="match status" value="1"/>
</dbReference>
<keyword evidence="9" id="KW-0378">Hydrolase</keyword>
<dbReference type="GO" id="GO:0016285">
    <property type="term" value="F:alanyl aminopeptidase activity"/>
    <property type="evidence" value="ECO:0007669"/>
    <property type="project" value="UniProtKB-EC"/>
</dbReference>
<keyword evidence="15" id="KW-1185">Reference proteome</keyword>
<dbReference type="InterPro" id="IPR045357">
    <property type="entry name" value="Aminopeptidase_N-like_N"/>
</dbReference>
<dbReference type="eggNOG" id="COG0308">
    <property type="taxonomic scope" value="Bacteria"/>
</dbReference>
<organism evidence="14 15">
    <name type="scientific">Robiginitalea biformata (strain ATCC BAA-864 / DSM 15991 / KCTC 12146 / HTCC2501)</name>
    <dbReference type="NCBI Taxonomy" id="313596"/>
    <lineage>
        <taxon>Bacteria</taxon>
        <taxon>Pseudomonadati</taxon>
        <taxon>Bacteroidota</taxon>
        <taxon>Flavobacteriia</taxon>
        <taxon>Flavobacteriales</taxon>
        <taxon>Flavobacteriaceae</taxon>
        <taxon>Robiginitalea</taxon>
    </lineage>
</organism>
<dbReference type="Gene3D" id="2.60.40.1730">
    <property type="entry name" value="tricorn interacting facor f3 domain"/>
    <property type="match status" value="1"/>
</dbReference>
<sequence length="713" mass="80085">MPLMLMCFLAMARGQQPGVDFIAGTISILPEASDHSIRGTVHYTFHFAGKADSIYLDAHNMEIHRLTVDGQPATFTANGKELALVAPRDPGQHELRIEYLARPRQTVYFIGPEGDGGDSQIWTQGQGKYSSHWVPSFDDMREKVVFDLEVTAARGREVIANGVLEEKRNQGDRVTWVYDMEQPMSSYLLAFAIGRYDSIGMQSASGVPIALYYPAGRRADARRTYRHTDRVFNFLEREIGVPYPWQNYKQVPVRDFMYAGMENTGTTFFADSYLVDSIGVNDRNYLNVNAHELAHQWFGNLVTETDGGQHWLHEGFATYYAYLAEGHILGEREMYWALYRSANALKQLSRDGSGESLLDPGSGSLTFYEKGAWALLALRNLVGDTAFREGVRSYLHTYAFGNATVDGFLEVMERAAGTSLDGFRQQWLEGKDFPYEAAISHLRERDASLARYLDLISGEAGSGEGKVAGAGDDHAAAERDNAVQDVAAPGQEVLLNAWEAFDAAPYRAALATRYGALFGPELLEKSRADSRPEVQKALLSIPLPNDPGVQAWLEGLLDAPSYEIREAVLYRLWSGFPDRRAEYLDRTADNPLIQAPNLKQLWWLLALLTEGYADPETGRAYLGNLRGTTGPDFDREVRENGFRLLHQADALGEENLKDLLGATEHHSWQFRKFARRLLDELIAARPERGLWQSLAQGLSRERFKYVYNKIEEL</sequence>
<keyword evidence="8" id="KW-0479">Metal-binding</keyword>
<dbReference type="InterPro" id="IPR001930">
    <property type="entry name" value="Peptidase_M1"/>
</dbReference>
<reference evidence="14 15" key="1">
    <citation type="journal article" date="2009" name="J. Bacteriol.">
        <title>Complete genome sequence of Robiginitalea biformata HTCC2501.</title>
        <authorList>
            <person name="Oh H.M."/>
            <person name="Giovannoni S.J."/>
            <person name="Lee K."/>
            <person name="Ferriera S."/>
            <person name="Johnson J."/>
            <person name="Cho J.C."/>
        </authorList>
    </citation>
    <scope>NUCLEOTIDE SEQUENCE [LARGE SCALE GENOMIC DNA]</scope>
    <source>
        <strain evidence="15">ATCC BAA-864 / HTCC2501 / KCTC 12146</strain>
    </source>
</reference>
<evidence type="ECO:0000256" key="1">
    <source>
        <dbReference type="ARBA" id="ARBA00000098"/>
    </source>
</evidence>
<evidence type="ECO:0000256" key="2">
    <source>
        <dbReference type="ARBA" id="ARBA00001947"/>
    </source>
</evidence>
<dbReference type="STRING" id="313596.RB2501_14469"/>
<dbReference type="EMBL" id="CP001712">
    <property type="protein sequence ID" value="EAR15540.1"/>
    <property type="molecule type" value="Genomic_DNA"/>
</dbReference>
<evidence type="ECO:0000256" key="4">
    <source>
        <dbReference type="ARBA" id="ARBA00012564"/>
    </source>
</evidence>
<dbReference type="GO" id="GO:0006508">
    <property type="term" value="P:proteolysis"/>
    <property type="evidence" value="ECO:0007669"/>
    <property type="project" value="UniProtKB-KW"/>
</dbReference>
<dbReference type="InterPro" id="IPR042097">
    <property type="entry name" value="Aminopeptidase_N-like_N_sf"/>
</dbReference>
<dbReference type="GO" id="GO:0043171">
    <property type="term" value="P:peptide catabolic process"/>
    <property type="evidence" value="ECO:0007669"/>
    <property type="project" value="TreeGrafter"/>
</dbReference>
<keyword evidence="11" id="KW-0482">Metalloprotease</keyword>
<dbReference type="PANTHER" id="PTHR11533">
    <property type="entry name" value="PROTEASE M1 ZINC METALLOPROTEASE"/>
    <property type="match status" value="1"/>
</dbReference>
<evidence type="ECO:0000256" key="3">
    <source>
        <dbReference type="ARBA" id="ARBA00010136"/>
    </source>
</evidence>
<dbReference type="GO" id="GO:0008270">
    <property type="term" value="F:zinc ion binding"/>
    <property type="evidence" value="ECO:0007669"/>
    <property type="project" value="InterPro"/>
</dbReference>
<name>A4CKZ1_ROBBH</name>
<feature type="domain" description="Peptidase M1 membrane alanine aminopeptidase" evidence="12">
    <location>
        <begin position="226"/>
        <end position="427"/>
    </location>
</feature>
<evidence type="ECO:0000313" key="14">
    <source>
        <dbReference type="EMBL" id="EAR15540.1"/>
    </source>
</evidence>
<gene>
    <name evidence="14" type="ordered locus">RB2501_14469</name>
</gene>
<dbReference type="Pfam" id="PF01433">
    <property type="entry name" value="Peptidase_M1"/>
    <property type="match status" value="1"/>
</dbReference>
<feature type="domain" description="Aminopeptidase N-like N-terminal" evidence="13">
    <location>
        <begin position="30"/>
        <end position="188"/>
    </location>
</feature>
<evidence type="ECO:0000259" key="12">
    <source>
        <dbReference type="Pfam" id="PF01433"/>
    </source>
</evidence>
<dbReference type="CDD" id="cd09603">
    <property type="entry name" value="M1_APN_like"/>
    <property type="match status" value="1"/>
</dbReference>
<dbReference type="GO" id="GO:0070006">
    <property type="term" value="F:metalloaminopeptidase activity"/>
    <property type="evidence" value="ECO:0007669"/>
    <property type="project" value="TreeGrafter"/>
</dbReference>
<dbReference type="GO" id="GO:0016020">
    <property type="term" value="C:membrane"/>
    <property type="evidence" value="ECO:0007669"/>
    <property type="project" value="TreeGrafter"/>
</dbReference>
<keyword evidence="7" id="KW-0645">Protease</keyword>
<dbReference type="EC" id="3.4.11.2" evidence="4"/>
<keyword evidence="10" id="KW-0862">Zinc</keyword>
<dbReference type="InterPro" id="IPR014782">
    <property type="entry name" value="Peptidase_M1_dom"/>
</dbReference>
<evidence type="ECO:0000256" key="11">
    <source>
        <dbReference type="ARBA" id="ARBA00023049"/>
    </source>
</evidence>
<proteinExistence type="inferred from homology"/>
<dbReference type="GO" id="GO:0005615">
    <property type="term" value="C:extracellular space"/>
    <property type="evidence" value="ECO:0007669"/>
    <property type="project" value="TreeGrafter"/>
</dbReference>
<evidence type="ECO:0000313" key="15">
    <source>
        <dbReference type="Proteomes" id="UP000009049"/>
    </source>
</evidence>
<dbReference type="SUPFAM" id="SSF55486">
    <property type="entry name" value="Metalloproteases ('zincins'), catalytic domain"/>
    <property type="match status" value="1"/>
</dbReference>
<evidence type="ECO:0000256" key="5">
    <source>
        <dbReference type="ARBA" id="ARBA00015611"/>
    </source>
</evidence>
<dbReference type="AlphaFoldDB" id="A4CKZ1"/>
<evidence type="ECO:0000256" key="8">
    <source>
        <dbReference type="ARBA" id="ARBA00022723"/>
    </source>
</evidence>
<dbReference type="InterPro" id="IPR050344">
    <property type="entry name" value="Peptidase_M1_aminopeptidases"/>
</dbReference>
<protein>
    <recommendedName>
        <fullName evidence="5">Aminopeptidase N</fullName>
        <ecNumber evidence="4">3.4.11.2</ecNumber>
    </recommendedName>
</protein>
<evidence type="ECO:0000259" key="13">
    <source>
        <dbReference type="Pfam" id="PF17900"/>
    </source>
</evidence>
<dbReference type="Gene3D" id="1.10.390.10">
    <property type="entry name" value="Neutral Protease Domain 2"/>
    <property type="match status" value="1"/>
</dbReference>
<comment type="cofactor">
    <cofactor evidence="2">
        <name>Zn(2+)</name>
        <dbReference type="ChEBI" id="CHEBI:29105"/>
    </cofactor>
</comment>
<comment type="similarity">
    <text evidence="3">Belongs to the peptidase M1 family.</text>
</comment>
<dbReference type="KEGG" id="rbi:RB2501_14469"/>
<evidence type="ECO:0000256" key="10">
    <source>
        <dbReference type="ARBA" id="ARBA00022833"/>
    </source>
</evidence>
<dbReference type="GO" id="GO:0005737">
    <property type="term" value="C:cytoplasm"/>
    <property type="evidence" value="ECO:0007669"/>
    <property type="project" value="TreeGrafter"/>
</dbReference>
<evidence type="ECO:0000256" key="9">
    <source>
        <dbReference type="ARBA" id="ARBA00022801"/>
    </source>
</evidence>
<comment type="catalytic activity">
    <reaction evidence="1">
        <text>Release of an N-terminal amino acid, Xaa-|-Yaa- from a peptide, amide or arylamide. Xaa is preferably Ala, but may be most amino acids including Pro (slow action). When a terminal hydrophobic residue is followed by a prolyl residue, the two may be released as an intact Xaa-Pro dipeptide.</text>
        <dbReference type="EC" id="3.4.11.2"/>
    </reaction>
</comment>
<accession>A4CKZ1</accession>
<keyword evidence="6 14" id="KW-0031">Aminopeptidase</keyword>